<evidence type="ECO:0000256" key="9">
    <source>
        <dbReference type="ARBA" id="ARBA00031501"/>
    </source>
</evidence>
<dbReference type="EMBL" id="JAPMKV010000001">
    <property type="protein sequence ID" value="MCX7444238.1"/>
    <property type="molecule type" value="Genomic_DNA"/>
</dbReference>
<comment type="caution">
    <text evidence="13">The sequence shown here is derived from an EMBL/GenBank/DDBJ whole genome shotgun (WGS) entry which is preliminary data.</text>
</comment>
<feature type="domain" description="MalQ N-terminal beta-sandwich" evidence="11">
    <location>
        <begin position="80"/>
        <end position="171"/>
    </location>
</feature>
<evidence type="ECO:0000313" key="12">
    <source>
        <dbReference type="EMBL" id="MCX7444238.1"/>
    </source>
</evidence>
<evidence type="ECO:0000256" key="1">
    <source>
        <dbReference type="ARBA" id="ARBA00000439"/>
    </source>
</evidence>
<evidence type="ECO:0000256" key="4">
    <source>
        <dbReference type="ARBA" id="ARBA00020295"/>
    </source>
</evidence>
<dbReference type="InterPro" id="IPR003385">
    <property type="entry name" value="Glyco_hydro_77"/>
</dbReference>
<dbReference type="Gene3D" id="3.20.20.80">
    <property type="entry name" value="Glycosidases"/>
    <property type="match status" value="1"/>
</dbReference>
<dbReference type="PANTHER" id="PTHR32438:SF5">
    <property type="entry name" value="4-ALPHA-GLUCANOTRANSFERASE DPE1, CHLOROPLASTIC_AMYLOPLASTIC"/>
    <property type="match status" value="1"/>
</dbReference>
<dbReference type="Pfam" id="PF02446">
    <property type="entry name" value="Glyco_hydro_77"/>
    <property type="match status" value="1"/>
</dbReference>
<evidence type="ECO:0000256" key="3">
    <source>
        <dbReference type="ARBA" id="ARBA00012560"/>
    </source>
</evidence>
<dbReference type="GO" id="GO:0004134">
    <property type="term" value="F:4-alpha-glucanotransferase activity"/>
    <property type="evidence" value="ECO:0007669"/>
    <property type="project" value="UniProtKB-EC"/>
</dbReference>
<evidence type="ECO:0000256" key="5">
    <source>
        <dbReference type="ARBA" id="ARBA00022676"/>
    </source>
</evidence>
<comment type="catalytic activity">
    <reaction evidence="1 10">
        <text>Transfers a segment of a (1-&gt;4)-alpha-D-glucan to a new position in an acceptor, which may be glucose or a (1-&gt;4)-alpha-D-glucan.</text>
        <dbReference type="EC" id="2.4.1.25"/>
    </reaction>
</comment>
<keyword evidence="6 10" id="KW-0808">Transferase</keyword>
<dbReference type="EMBL" id="JAPMKU010000001">
    <property type="protein sequence ID" value="MCX7467279.1"/>
    <property type="molecule type" value="Genomic_DNA"/>
</dbReference>
<keyword evidence="7 10" id="KW-0119">Carbohydrate metabolism</keyword>
<accession>A0A9Q4C592</accession>
<dbReference type="PANTHER" id="PTHR32438">
    <property type="entry name" value="4-ALPHA-GLUCANOTRANSFERASE DPE1, CHLOROPLASTIC/AMYLOPLASTIC"/>
    <property type="match status" value="1"/>
</dbReference>
<dbReference type="SUPFAM" id="SSF51445">
    <property type="entry name" value="(Trans)glycosidases"/>
    <property type="match status" value="1"/>
</dbReference>
<dbReference type="Proteomes" id="UP001081709">
    <property type="component" value="Unassembled WGS sequence"/>
</dbReference>
<evidence type="ECO:0000256" key="7">
    <source>
        <dbReference type="ARBA" id="ARBA00023277"/>
    </source>
</evidence>
<dbReference type="NCBIfam" id="TIGR00217">
    <property type="entry name" value="malQ"/>
    <property type="match status" value="1"/>
</dbReference>
<dbReference type="InterPro" id="IPR017853">
    <property type="entry name" value="GH"/>
</dbReference>
<gene>
    <name evidence="13" type="primary">malQ</name>
    <name evidence="12" type="ORF">OS125_03125</name>
    <name evidence="13" type="ORF">OS129_00070</name>
</gene>
<evidence type="ECO:0000256" key="10">
    <source>
        <dbReference type="RuleBase" id="RU361207"/>
    </source>
</evidence>
<dbReference type="Pfam" id="PF21226">
    <property type="entry name" value="MalQ_N"/>
    <property type="match status" value="1"/>
</dbReference>
<keyword evidence="15" id="KW-1185">Reference proteome</keyword>
<comment type="similarity">
    <text evidence="2 10">Belongs to the disproportionating enzyme family.</text>
</comment>
<evidence type="ECO:0000259" key="11">
    <source>
        <dbReference type="Pfam" id="PF21226"/>
    </source>
</evidence>
<dbReference type="Proteomes" id="UP001071478">
    <property type="component" value="Unassembled WGS sequence"/>
</dbReference>
<protein>
    <recommendedName>
        <fullName evidence="4 10">4-alpha-glucanotransferase</fullName>
        <ecNumber evidence="3 10">2.4.1.25</ecNumber>
    </recommendedName>
    <alternativeName>
        <fullName evidence="8 10">Amylomaltase</fullName>
    </alternativeName>
    <alternativeName>
        <fullName evidence="9 10">Disproportionating enzyme</fullName>
    </alternativeName>
</protein>
<evidence type="ECO:0000256" key="2">
    <source>
        <dbReference type="ARBA" id="ARBA00005684"/>
    </source>
</evidence>
<proteinExistence type="inferred from homology"/>
<dbReference type="GO" id="GO:0005975">
    <property type="term" value="P:carbohydrate metabolic process"/>
    <property type="evidence" value="ECO:0007669"/>
    <property type="project" value="InterPro"/>
</dbReference>
<evidence type="ECO:0000313" key="14">
    <source>
        <dbReference type="Proteomes" id="UP001071478"/>
    </source>
</evidence>
<reference evidence="13" key="1">
    <citation type="submission" date="2022-11" db="EMBL/GenBank/DDBJ databases">
        <title>Corynebacterium sp. isolated from Penguins.</title>
        <authorList>
            <person name="Sedlar K."/>
            <person name="Svec P."/>
        </authorList>
    </citation>
    <scope>NUCLEOTIDE SEQUENCE</scope>
    <source>
        <strain evidence="12">P7003</strain>
        <strain evidence="13">P7374</strain>
    </source>
</reference>
<organism evidence="13 14">
    <name type="scientific">Corynebacterium pygosceleis</name>
    <dbReference type="NCBI Taxonomy" id="2800406"/>
    <lineage>
        <taxon>Bacteria</taxon>
        <taxon>Bacillati</taxon>
        <taxon>Actinomycetota</taxon>
        <taxon>Actinomycetes</taxon>
        <taxon>Mycobacteriales</taxon>
        <taxon>Corynebacteriaceae</taxon>
        <taxon>Corynebacterium</taxon>
    </lineage>
</organism>
<dbReference type="InterPro" id="IPR048458">
    <property type="entry name" value="MalQ_N"/>
</dbReference>
<name>A0A9Q4C592_9CORY</name>
<evidence type="ECO:0000313" key="15">
    <source>
        <dbReference type="Proteomes" id="UP001081709"/>
    </source>
</evidence>
<keyword evidence="5 10" id="KW-0328">Glycosyltransferase</keyword>
<sequence length="726" mass="79226">MARWVPVTYINELKSLADLYGVATSYHTAAGELVEVSEDTLTKTLTALGVDILRGGDEPTAGSLAAARQAHLDSRFTRPLPPCVVTTAGQPHDFTVHVHDGAPVTVTITLEDGGTVTPRQVDNFVEARTIDGVTWGEASFAVPTDLPLGWHTLSMESTGGVSGSCRLIVTPDRLTTADRYLRRPVTGVMAQLYSTRSRDSWGVGDFGDLRDLGTTLATNADADFLLINPLHAAEPFPPVEDSPYLPTTRRFTNPLYIRVEDIEEYELLSPAARVRIEDTASKLKADNTSAGEINRNPIYDAKLAALREIYELPMTPSRAEAFSAYLEKEGAGLDDFAAWCARRELDTLAAGGTVPGVRADRNRTVEEAAGFYRWLQWICDHQLESAQKAATDAGMSIGVMADLAVGVHPGGADAENLSGVLVQAASVGAPPDDYNQQGQDWSQPPWHPERLAECGYAPWRDMLRTVLRHSGGIRVDHVLGLFRLWWIPRMQPPTTGTYVHYDYAALVGILALEAERAGAVVIGEDLGTFEPWVQEVLASRGIMGTSILWFEHDPEVSGPRRQESYRELALTSVTTHDLPPTAGMLRGEHIKLRERLGLFTTDPEEEDRGDLAWQNEVLTRIGEHGCFAGTSVADRSFGDAARGERGAIRDLLVGMHRYIAGTPSALACTSLVDMVGDVRAQNQPGTTHELYPNWCVPLCDGAGDVVLIEDLPENPWFRAVADASRR</sequence>
<dbReference type="EC" id="2.4.1.25" evidence="3 10"/>
<evidence type="ECO:0000313" key="13">
    <source>
        <dbReference type="EMBL" id="MCX7467279.1"/>
    </source>
</evidence>
<evidence type="ECO:0000256" key="8">
    <source>
        <dbReference type="ARBA" id="ARBA00031423"/>
    </source>
</evidence>
<dbReference type="AlphaFoldDB" id="A0A9Q4C592"/>
<evidence type="ECO:0000256" key="6">
    <source>
        <dbReference type="ARBA" id="ARBA00022679"/>
    </source>
</evidence>